<dbReference type="Gene3D" id="3.50.50.60">
    <property type="entry name" value="FAD/NAD(P)-binding domain"/>
    <property type="match status" value="1"/>
</dbReference>
<dbReference type="AlphaFoldDB" id="A0A9P6U3M3"/>
<dbReference type="InterPro" id="IPR050562">
    <property type="entry name" value="FAD_mOase_fung"/>
</dbReference>
<evidence type="ECO:0000313" key="8">
    <source>
        <dbReference type="Proteomes" id="UP000807716"/>
    </source>
</evidence>
<dbReference type="Proteomes" id="UP000807716">
    <property type="component" value="Unassembled WGS sequence"/>
</dbReference>
<dbReference type="Pfam" id="PF01494">
    <property type="entry name" value="FAD_binding_3"/>
    <property type="match status" value="2"/>
</dbReference>
<evidence type="ECO:0000256" key="2">
    <source>
        <dbReference type="ARBA" id="ARBA00022630"/>
    </source>
</evidence>
<evidence type="ECO:0000256" key="4">
    <source>
        <dbReference type="ARBA" id="ARBA00023002"/>
    </source>
</evidence>
<evidence type="ECO:0000256" key="1">
    <source>
        <dbReference type="ARBA" id="ARBA00007992"/>
    </source>
</evidence>
<comment type="caution">
    <text evidence="7">The sequence shown here is derived from an EMBL/GenBank/DDBJ whole genome shotgun (WGS) entry which is preliminary data.</text>
</comment>
<keyword evidence="3" id="KW-0274">FAD</keyword>
<feature type="domain" description="FAD-binding" evidence="6">
    <location>
        <begin position="6"/>
        <end position="173"/>
    </location>
</feature>
<evidence type="ECO:0000313" key="7">
    <source>
        <dbReference type="EMBL" id="KAG0258216.1"/>
    </source>
</evidence>
<feature type="region of interest" description="Disordered" evidence="5">
    <location>
        <begin position="428"/>
        <end position="455"/>
    </location>
</feature>
<sequence length="455" mass="49955">MAPSDLHVIIAGAGVAGLSLAVMLEKGGIKYTVVERAKEAKYLGSGLALSVQVMRVFDQIGVLKDLDDVSTRTLGGTWYTQDMKEVASIISSDYKQSFGYDPLMLGRPEFIRTMLRHVPEEKIMWGKKVMTTMQNENGVMLRFSDNTTLDGDILVGCDGAYSAVRQSLYQNLAKKGIKVPESDLAPLRFQEFSVLGITKPLGDSYPELKEKYGLLKVQMGTSASPYKIGLIPIGEGRVAWDISGDHLQQKAQSATETNFRFSDWDSESMDDLRGELDNLPLIIGGTLGDLINNSDSIARVMLEDRWFHTWYEGRTVLVGDACHKMIPSTGQGANQAIVDCVVLANLIHELPSKDVKDLSRAFAKYFEIRGETTKAVIDNSKTLGHVVSAKSGIFAPLLRKMVFKVASTSFFQKKVKLSMAGRPALNYLPRPDPPSTIKDDFPAMTVGPTKSSVAV</sequence>
<accession>A0A9P6U3M3</accession>
<evidence type="ECO:0000256" key="5">
    <source>
        <dbReference type="SAM" id="MobiDB-lite"/>
    </source>
</evidence>
<gene>
    <name evidence="7" type="ORF">DFQ27_004763</name>
</gene>
<dbReference type="PANTHER" id="PTHR47356">
    <property type="entry name" value="FAD-DEPENDENT MONOOXYGENASE ASQG-RELATED"/>
    <property type="match status" value="1"/>
</dbReference>
<name>A0A9P6U3M3_9FUNG</name>
<keyword evidence="2" id="KW-0285">Flavoprotein</keyword>
<dbReference type="PRINTS" id="PR00420">
    <property type="entry name" value="RNGMNOXGNASE"/>
</dbReference>
<dbReference type="GO" id="GO:0071949">
    <property type="term" value="F:FAD binding"/>
    <property type="evidence" value="ECO:0007669"/>
    <property type="project" value="InterPro"/>
</dbReference>
<feature type="domain" description="FAD-binding" evidence="6">
    <location>
        <begin position="294"/>
        <end position="349"/>
    </location>
</feature>
<evidence type="ECO:0000259" key="6">
    <source>
        <dbReference type="Pfam" id="PF01494"/>
    </source>
</evidence>
<organism evidence="7 8">
    <name type="scientific">Actinomortierella ambigua</name>
    <dbReference type="NCBI Taxonomy" id="1343610"/>
    <lineage>
        <taxon>Eukaryota</taxon>
        <taxon>Fungi</taxon>
        <taxon>Fungi incertae sedis</taxon>
        <taxon>Mucoromycota</taxon>
        <taxon>Mortierellomycotina</taxon>
        <taxon>Mortierellomycetes</taxon>
        <taxon>Mortierellales</taxon>
        <taxon>Mortierellaceae</taxon>
        <taxon>Actinomortierella</taxon>
    </lineage>
</organism>
<protein>
    <recommendedName>
        <fullName evidence="6">FAD-binding domain-containing protein</fullName>
    </recommendedName>
</protein>
<keyword evidence="4" id="KW-0560">Oxidoreductase</keyword>
<dbReference type="OrthoDB" id="655030at2759"/>
<evidence type="ECO:0000256" key="3">
    <source>
        <dbReference type="ARBA" id="ARBA00022827"/>
    </source>
</evidence>
<keyword evidence="8" id="KW-1185">Reference proteome</keyword>
<dbReference type="InterPro" id="IPR036188">
    <property type="entry name" value="FAD/NAD-bd_sf"/>
</dbReference>
<dbReference type="EMBL" id="JAAAJB010000333">
    <property type="protein sequence ID" value="KAG0258216.1"/>
    <property type="molecule type" value="Genomic_DNA"/>
</dbReference>
<dbReference type="SUPFAM" id="SSF51905">
    <property type="entry name" value="FAD/NAD(P)-binding domain"/>
    <property type="match status" value="1"/>
</dbReference>
<comment type="similarity">
    <text evidence="1">Belongs to the paxM FAD-dependent monooxygenase family.</text>
</comment>
<dbReference type="PANTHER" id="PTHR47356:SF2">
    <property type="entry name" value="FAD-BINDING DOMAIN-CONTAINING PROTEIN-RELATED"/>
    <property type="match status" value="1"/>
</dbReference>
<dbReference type="GO" id="GO:0004497">
    <property type="term" value="F:monooxygenase activity"/>
    <property type="evidence" value="ECO:0007669"/>
    <property type="project" value="InterPro"/>
</dbReference>
<reference evidence="7" key="1">
    <citation type="journal article" date="2020" name="Fungal Divers.">
        <title>Resolving the Mortierellaceae phylogeny through synthesis of multi-gene phylogenetics and phylogenomics.</title>
        <authorList>
            <person name="Vandepol N."/>
            <person name="Liber J."/>
            <person name="Desiro A."/>
            <person name="Na H."/>
            <person name="Kennedy M."/>
            <person name="Barry K."/>
            <person name="Grigoriev I.V."/>
            <person name="Miller A.N."/>
            <person name="O'Donnell K."/>
            <person name="Stajich J.E."/>
            <person name="Bonito G."/>
        </authorList>
    </citation>
    <scope>NUCLEOTIDE SEQUENCE</scope>
    <source>
        <strain evidence="7">BC1065</strain>
    </source>
</reference>
<dbReference type="InterPro" id="IPR002938">
    <property type="entry name" value="FAD-bd"/>
</dbReference>
<proteinExistence type="inferred from homology"/>